<comment type="caution">
    <text evidence="2">The sequence shown here is derived from an EMBL/GenBank/DDBJ whole genome shotgun (WGS) entry which is preliminary data.</text>
</comment>
<feature type="non-terminal residue" evidence="2">
    <location>
        <position position="1"/>
    </location>
</feature>
<keyword evidence="1" id="KW-1133">Transmembrane helix</keyword>
<dbReference type="PANTHER" id="PTHR42861">
    <property type="entry name" value="CALCIUM-TRANSPORTING ATPASE"/>
    <property type="match status" value="1"/>
</dbReference>
<accession>A0A9P4X8C2</accession>
<keyword evidence="1" id="KW-0812">Transmembrane</keyword>
<name>A0A9P4X8C2_9HYPO</name>
<proteinExistence type="predicted"/>
<evidence type="ECO:0000313" key="3">
    <source>
        <dbReference type="Proteomes" id="UP000801864"/>
    </source>
</evidence>
<dbReference type="Gene3D" id="2.70.150.10">
    <property type="entry name" value="Calcium-transporting ATPase, cytoplasmic transduction domain A"/>
    <property type="match status" value="1"/>
</dbReference>
<evidence type="ECO:0000256" key="1">
    <source>
        <dbReference type="SAM" id="Phobius"/>
    </source>
</evidence>
<dbReference type="SUPFAM" id="SSF81665">
    <property type="entry name" value="Calcium ATPase, transmembrane domain M"/>
    <property type="match status" value="1"/>
</dbReference>
<sequence length="375" mass="42495">TDCRTSLDRASSEFLEQSRCQLGRCIQPLKVFFKQIFNMVTLVLLMALATSFSNHAWIEGGHSRRHHHLSRLFGLKESPTHSTTWGRQHTACFGTTLNVIPGDIVDLTTGDSVPTDIRLIHAVNLEANEAFLMGSRFQFLRTQKPHLTMTPAQAMSQGGLYLYNNHQRLWLWRCLCNWHVHRNRTHYQCVKGADLMGKGIEWGPQTAQPECTAKMWPNAMMGRLGRFLNLTVDTPLQKEPVCHFIYYHNGCGHIPVSLILVLTVTIAAGTMKKLERHVIVRNLSSLEALGGVTSKCPAFTLNSLPPNDCRQSIASGAWYLFCRNDQRVTNRTVSQVSFSPIQPRDVKEIEKQPSETQVNPLEEVDKKPFLQNYTI</sequence>
<protein>
    <submittedName>
        <fullName evidence="2">Uncharacterized protein</fullName>
    </submittedName>
</protein>
<reference evidence="2 3" key="1">
    <citation type="submission" date="2018-06" db="EMBL/GenBank/DDBJ databases">
        <title>Genome analysis of cellulolytic fungus Trichoderma lentiforme CFAM-422.</title>
        <authorList>
            <person name="Steindorff A.S."/>
            <person name="Formighieri E.F."/>
            <person name="Midorikawa G.E.O."/>
            <person name="Tamietti M.S."/>
            <person name="Ramos E.Z."/>
            <person name="Silva A.S."/>
            <person name="Bon E.P.S."/>
            <person name="Mendes T.D."/>
            <person name="Damaso M.C.T."/>
            <person name="Favaro L.C.L."/>
        </authorList>
    </citation>
    <scope>NUCLEOTIDE SEQUENCE [LARGE SCALE GENOMIC DNA]</scope>
    <source>
        <strain evidence="2 3">CFAM-422</strain>
    </source>
</reference>
<dbReference type="Gene3D" id="1.20.1110.10">
    <property type="entry name" value="Calcium-transporting ATPase, transmembrane domain"/>
    <property type="match status" value="1"/>
</dbReference>
<dbReference type="AlphaFoldDB" id="A0A9P4X8C2"/>
<dbReference type="InterPro" id="IPR023298">
    <property type="entry name" value="ATPase_P-typ_TM_dom_sf"/>
</dbReference>
<dbReference type="SUPFAM" id="SSF81653">
    <property type="entry name" value="Calcium ATPase, transduction domain A"/>
    <property type="match status" value="1"/>
</dbReference>
<gene>
    <name evidence="2" type="ORF">CFAM422_009353</name>
</gene>
<keyword evidence="1" id="KW-0472">Membrane</keyword>
<dbReference type="Proteomes" id="UP000801864">
    <property type="component" value="Unassembled WGS sequence"/>
</dbReference>
<keyword evidence="3" id="KW-1185">Reference proteome</keyword>
<evidence type="ECO:0000313" key="2">
    <source>
        <dbReference type="EMBL" id="KAF3066255.1"/>
    </source>
</evidence>
<organism evidence="2 3">
    <name type="scientific">Trichoderma lentiforme</name>
    <dbReference type="NCBI Taxonomy" id="1567552"/>
    <lineage>
        <taxon>Eukaryota</taxon>
        <taxon>Fungi</taxon>
        <taxon>Dikarya</taxon>
        <taxon>Ascomycota</taxon>
        <taxon>Pezizomycotina</taxon>
        <taxon>Sordariomycetes</taxon>
        <taxon>Hypocreomycetidae</taxon>
        <taxon>Hypocreales</taxon>
        <taxon>Hypocreaceae</taxon>
        <taxon>Trichoderma</taxon>
    </lineage>
</organism>
<dbReference type="InterPro" id="IPR008250">
    <property type="entry name" value="ATPase_P-typ_transduc_dom_A_sf"/>
</dbReference>
<dbReference type="EMBL" id="QLNT01000017">
    <property type="protein sequence ID" value="KAF3066255.1"/>
    <property type="molecule type" value="Genomic_DNA"/>
</dbReference>
<feature type="transmembrane region" description="Helical" evidence="1">
    <location>
        <begin position="36"/>
        <end position="58"/>
    </location>
</feature>